<dbReference type="KEGG" id="mtt:Ftrac_3677"/>
<feature type="signal peptide" evidence="1">
    <location>
        <begin position="1"/>
        <end position="22"/>
    </location>
</feature>
<evidence type="ECO:0000256" key="1">
    <source>
        <dbReference type="SAM" id="SignalP"/>
    </source>
</evidence>
<keyword evidence="3" id="KW-1185">Reference proteome</keyword>
<dbReference type="HOGENOM" id="CLU_1711069_0_0_10"/>
<evidence type="ECO:0008006" key="4">
    <source>
        <dbReference type="Google" id="ProtNLM"/>
    </source>
</evidence>
<sequence>MKQILKLSLIMLVVFSTQRIQAQQTESQDQNPRLKDSSGISLYGIGPNAIGSVSYDRFLTPHLNAEAGIGFIGVHIGMKVHLWGGSERNWTPYIGAAVARSLFPAVGLEFLPYFPIGIQFVGANHFNFAFEIAPLQLEFLAWNVVGVKFGYRW</sequence>
<gene>
    <name evidence="2" type="ordered locus">Ftrac_3677</name>
</gene>
<proteinExistence type="predicted"/>
<dbReference type="Proteomes" id="UP000008720">
    <property type="component" value="Chromosome"/>
</dbReference>
<organism evidence="2 3">
    <name type="scientific">Marivirga tractuosa (strain ATCC 23168 / DSM 4126 / NBRC 15989 / NCIMB 1408 / VKM B-1430 / H-43)</name>
    <name type="common">Microscilla tractuosa</name>
    <name type="synonym">Flexibacter tractuosus</name>
    <dbReference type="NCBI Taxonomy" id="643867"/>
    <lineage>
        <taxon>Bacteria</taxon>
        <taxon>Pseudomonadati</taxon>
        <taxon>Bacteroidota</taxon>
        <taxon>Cytophagia</taxon>
        <taxon>Cytophagales</taxon>
        <taxon>Marivirgaceae</taxon>
        <taxon>Marivirga</taxon>
    </lineage>
</organism>
<name>E4TPV9_MARTH</name>
<protein>
    <recommendedName>
        <fullName evidence="4">Secreted protein</fullName>
    </recommendedName>
</protein>
<reference evidence="2 3" key="1">
    <citation type="journal article" date="2011" name="Stand. Genomic Sci.">
        <title>Complete genome sequence of Marivirga tractuosa type strain (H-43).</title>
        <authorList>
            <person name="Pagani I."/>
            <person name="Chertkov O."/>
            <person name="Lapidus A."/>
            <person name="Lucas S."/>
            <person name="Del Rio T.G."/>
            <person name="Tice H."/>
            <person name="Copeland A."/>
            <person name="Cheng J.F."/>
            <person name="Nolan M."/>
            <person name="Saunders E."/>
            <person name="Pitluck S."/>
            <person name="Held B."/>
            <person name="Goodwin L."/>
            <person name="Liolios K."/>
            <person name="Ovchinikova G."/>
            <person name="Ivanova N."/>
            <person name="Mavromatis K."/>
            <person name="Pati A."/>
            <person name="Chen A."/>
            <person name="Palaniappan K."/>
            <person name="Land M."/>
            <person name="Hauser L."/>
            <person name="Jeffries C.D."/>
            <person name="Detter J.C."/>
            <person name="Han C."/>
            <person name="Tapia R."/>
            <person name="Ngatchou-Djao O.D."/>
            <person name="Rohde M."/>
            <person name="Goker M."/>
            <person name="Spring S."/>
            <person name="Sikorski J."/>
            <person name="Woyke T."/>
            <person name="Bristow J."/>
            <person name="Eisen J.A."/>
            <person name="Markowitz V."/>
            <person name="Hugenholtz P."/>
            <person name="Klenk H.P."/>
            <person name="Kyrpides N.C."/>
        </authorList>
    </citation>
    <scope>NUCLEOTIDE SEQUENCE [LARGE SCALE GENOMIC DNA]</scope>
    <source>
        <strain evidence="3">ATCC 23168 / DSM 4126 / NBRC 15989 / NCIMB 1408 / VKM B-1430 / H-43</strain>
    </source>
</reference>
<keyword evidence="1" id="KW-0732">Signal</keyword>
<evidence type="ECO:0000313" key="2">
    <source>
        <dbReference type="EMBL" id="ADR23646.1"/>
    </source>
</evidence>
<accession>E4TPV9</accession>
<dbReference type="AlphaFoldDB" id="E4TPV9"/>
<feature type="chain" id="PRO_5003187231" description="Secreted protein" evidence="1">
    <location>
        <begin position="23"/>
        <end position="153"/>
    </location>
</feature>
<dbReference type="EMBL" id="CP002349">
    <property type="protein sequence ID" value="ADR23646.1"/>
    <property type="molecule type" value="Genomic_DNA"/>
</dbReference>
<evidence type="ECO:0000313" key="3">
    <source>
        <dbReference type="Proteomes" id="UP000008720"/>
    </source>
</evidence>